<protein>
    <submittedName>
        <fullName evidence="1">Uncharacterized protein</fullName>
    </submittedName>
</protein>
<accession>A0A2P2IIX9</accession>
<evidence type="ECO:0000313" key="1">
    <source>
        <dbReference type="EMBL" id="MBW81173.1"/>
    </source>
</evidence>
<dbReference type="AlphaFoldDB" id="A0A2P2IIX9"/>
<proteinExistence type="predicted"/>
<sequence length="38" mass="4439">MLWHQKMIMIPKLEATALATYKSGNDEVNHCAKARFYQ</sequence>
<dbReference type="EMBL" id="GGEC01000690">
    <property type="protein sequence ID" value="MBW81173.1"/>
    <property type="molecule type" value="Transcribed_RNA"/>
</dbReference>
<reference evidence="1" key="1">
    <citation type="submission" date="2018-02" db="EMBL/GenBank/DDBJ databases">
        <title>Rhizophora mucronata_Transcriptome.</title>
        <authorList>
            <person name="Meera S.P."/>
            <person name="Sreeshan A."/>
            <person name="Augustine A."/>
        </authorList>
    </citation>
    <scope>NUCLEOTIDE SEQUENCE</scope>
    <source>
        <tissue evidence="1">Leaf</tissue>
    </source>
</reference>
<organism evidence="1">
    <name type="scientific">Rhizophora mucronata</name>
    <name type="common">Asiatic mangrove</name>
    <dbReference type="NCBI Taxonomy" id="61149"/>
    <lineage>
        <taxon>Eukaryota</taxon>
        <taxon>Viridiplantae</taxon>
        <taxon>Streptophyta</taxon>
        <taxon>Embryophyta</taxon>
        <taxon>Tracheophyta</taxon>
        <taxon>Spermatophyta</taxon>
        <taxon>Magnoliopsida</taxon>
        <taxon>eudicotyledons</taxon>
        <taxon>Gunneridae</taxon>
        <taxon>Pentapetalae</taxon>
        <taxon>rosids</taxon>
        <taxon>fabids</taxon>
        <taxon>Malpighiales</taxon>
        <taxon>Rhizophoraceae</taxon>
        <taxon>Rhizophora</taxon>
    </lineage>
</organism>
<name>A0A2P2IIX9_RHIMU</name>